<sequence length="320" mass="35564">MLKSKIAALLIPAMLGVSYVADHNAAFATANSNGLVVKTVNFREKPSLSGDQIRYLSSGEQLKILDEVNSYWYKVEDRNGTIGYVSSQSQYVQVVNSETGVVTSSVNFRDKPSLSGKRIRYLTSGERVELIEKVNSYWYKVKDANRTNGYVSTQPKYIKFGALSPTPGKPETAPANIEEIIQSGMKYLGTPYEFGSDRSTVSTFDCSDFVRQAFKEGSGITLPADSRKQADHVKKIGKTTTNWRDLKPGDLMFFMSYKGSKESSYSGINKAKQRITHDGIYLGNGKILHTYSKKSGGVRVDTIEGKHWEYRFVFGGSAIK</sequence>
<evidence type="ECO:0000256" key="2">
    <source>
        <dbReference type="ARBA" id="ARBA00022670"/>
    </source>
</evidence>
<evidence type="ECO:0000256" key="1">
    <source>
        <dbReference type="ARBA" id="ARBA00007074"/>
    </source>
</evidence>
<feature type="domain" description="NlpC/P60" evidence="7">
    <location>
        <begin position="174"/>
        <end position="319"/>
    </location>
</feature>
<dbReference type="EMBL" id="JBHSQV010000124">
    <property type="protein sequence ID" value="MFC5986644.1"/>
    <property type="molecule type" value="Genomic_DNA"/>
</dbReference>
<dbReference type="RefSeq" id="WP_379893960.1">
    <property type="nucleotide sequence ID" value="NZ_CBCSCT010000085.1"/>
</dbReference>
<dbReference type="InterPro" id="IPR038765">
    <property type="entry name" value="Papain-like_cys_pep_sf"/>
</dbReference>
<dbReference type="Pfam" id="PF00877">
    <property type="entry name" value="NLPC_P60"/>
    <property type="match status" value="1"/>
</dbReference>
<dbReference type="InterPro" id="IPR003646">
    <property type="entry name" value="SH3-like_bac-type"/>
</dbReference>
<dbReference type="PROSITE" id="PS51935">
    <property type="entry name" value="NLPC_P60"/>
    <property type="match status" value="1"/>
</dbReference>
<dbReference type="Proteomes" id="UP001596250">
    <property type="component" value="Unassembled WGS sequence"/>
</dbReference>
<evidence type="ECO:0000256" key="5">
    <source>
        <dbReference type="SAM" id="SignalP"/>
    </source>
</evidence>
<dbReference type="Pfam" id="PF08239">
    <property type="entry name" value="SH3_3"/>
    <property type="match status" value="2"/>
</dbReference>
<evidence type="ECO:0000256" key="3">
    <source>
        <dbReference type="ARBA" id="ARBA00022801"/>
    </source>
</evidence>
<dbReference type="PANTHER" id="PTHR47053:SF1">
    <property type="entry name" value="MUREIN DD-ENDOPEPTIDASE MEPH-RELATED"/>
    <property type="match status" value="1"/>
</dbReference>
<keyword evidence="3" id="KW-0378">Hydrolase</keyword>
<dbReference type="PROSITE" id="PS51781">
    <property type="entry name" value="SH3B"/>
    <property type="match status" value="2"/>
</dbReference>
<proteinExistence type="inferred from homology"/>
<organism evidence="8 9">
    <name type="scientific">Marinicrinis lubricantis</name>
    <dbReference type="NCBI Taxonomy" id="2086470"/>
    <lineage>
        <taxon>Bacteria</taxon>
        <taxon>Bacillati</taxon>
        <taxon>Bacillota</taxon>
        <taxon>Bacilli</taxon>
        <taxon>Bacillales</taxon>
        <taxon>Paenibacillaceae</taxon>
    </lineage>
</organism>
<feature type="signal peptide" evidence="5">
    <location>
        <begin position="1"/>
        <end position="20"/>
    </location>
</feature>
<dbReference type="Gene3D" id="3.90.1720.10">
    <property type="entry name" value="endopeptidase domain like (from Nostoc punctiforme)"/>
    <property type="match status" value="1"/>
</dbReference>
<gene>
    <name evidence="8" type="ORF">ACFPXP_09465</name>
</gene>
<evidence type="ECO:0000259" key="7">
    <source>
        <dbReference type="PROSITE" id="PS51935"/>
    </source>
</evidence>
<evidence type="ECO:0000256" key="4">
    <source>
        <dbReference type="ARBA" id="ARBA00022807"/>
    </source>
</evidence>
<evidence type="ECO:0000313" key="9">
    <source>
        <dbReference type="Proteomes" id="UP001596250"/>
    </source>
</evidence>
<dbReference type="SMART" id="SM00287">
    <property type="entry name" value="SH3b"/>
    <property type="match status" value="2"/>
</dbReference>
<dbReference type="InterPro" id="IPR000064">
    <property type="entry name" value="NLP_P60_dom"/>
</dbReference>
<evidence type="ECO:0000259" key="6">
    <source>
        <dbReference type="PROSITE" id="PS51781"/>
    </source>
</evidence>
<dbReference type="InterPro" id="IPR051202">
    <property type="entry name" value="Peptidase_C40"/>
</dbReference>
<dbReference type="SUPFAM" id="SSF54001">
    <property type="entry name" value="Cysteine proteinases"/>
    <property type="match status" value="1"/>
</dbReference>
<feature type="domain" description="SH3b" evidence="6">
    <location>
        <begin position="97"/>
        <end position="162"/>
    </location>
</feature>
<keyword evidence="2" id="KW-0645">Protease</keyword>
<reference evidence="9" key="1">
    <citation type="journal article" date="2019" name="Int. J. Syst. Evol. Microbiol.">
        <title>The Global Catalogue of Microorganisms (GCM) 10K type strain sequencing project: providing services to taxonomists for standard genome sequencing and annotation.</title>
        <authorList>
            <consortium name="The Broad Institute Genomics Platform"/>
            <consortium name="The Broad Institute Genome Sequencing Center for Infectious Disease"/>
            <person name="Wu L."/>
            <person name="Ma J."/>
        </authorList>
    </citation>
    <scope>NUCLEOTIDE SEQUENCE [LARGE SCALE GENOMIC DNA]</scope>
    <source>
        <strain evidence="9">CCM 8749</strain>
    </source>
</reference>
<comment type="similarity">
    <text evidence="1">Belongs to the peptidase C40 family.</text>
</comment>
<name>A0ABW1INI1_9BACL</name>
<keyword evidence="4" id="KW-0788">Thiol protease</keyword>
<keyword evidence="9" id="KW-1185">Reference proteome</keyword>
<dbReference type="PANTHER" id="PTHR47053">
    <property type="entry name" value="MUREIN DD-ENDOPEPTIDASE MEPH-RELATED"/>
    <property type="match status" value="1"/>
</dbReference>
<evidence type="ECO:0000313" key="8">
    <source>
        <dbReference type="EMBL" id="MFC5986644.1"/>
    </source>
</evidence>
<dbReference type="Gene3D" id="2.30.30.40">
    <property type="entry name" value="SH3 Domains"/>
    <property type="match status" value="2"/>
</dbReference>
<protein>
    <submittedName>
        <fullName evidence="8">SH3 domain-containing protein</fullName>
    </submittedName>
</protein>
<feature type="chain" id="PRO_5045299277" evidence="5">
    <location>
        <begin position="21"/>
        <end position="320"/>
    </location>
</feature>
<feature type="domain" description="SH3b" evidence="6">
    <location>
        <begin position="27"/>
        <end position="96"/>
    </location>
</feature>
<keyword evidence="5" id="KW-0732">Signal</keyword>
<accession>A0ABW1INI1</accession>
<comment type="caution">
    <text evidence="8">The sequence shown here is derived from an EMBL/GenBank/DDBJ whole genome shotgun (WGS) entry which is preliminary data.</text>
</comment>